<evidence type="ECO:0000256" key="1">
    <source>
        <dbReference type="SAM" id="Phobius"/>
    </source>
</evidence>
<feature type="transmembrane region" description="Helical" evidence="1">
    <location>
        <begin position="295"/>
        <end position="313"/>
    </location>
</feature>
<feature type="transmembrane region" description="Helical" evidence="1">
    <location>
        <begin position="156"/>
        <end position="178"/>
    </location>
</feature>
<dbReference type="RefSeq" id="WP_275819955.1">
    <property type="nucleotide sequence ID" value="NZ_BAAANM010000029.1"/>
</dbReference>
<comment type="caution">
    <text evidence="2">The sequence shown here is derived from an EMBL/GenBank/DDBJ whole genome shotgun (WGS) entry which is preliminary data.</text>
</comment>
<keyword evidence="1" id="KW-1133">Transmembrane helix</keyword>
<feature type="transmembrane region" description="Helical" evidence="1">
    <location>
        <begin position="126"/>
        <end position="150"/>
    </location>
</feature>
<evidence type="ECO:0000313" key="3">
    <source>
        <dbReference type="Proteomes" id="UP001220022"/>
    </source>
</evidence>
<feature type="transmembrane region" description="Helical" evidence="1">
    <location>
        <begin position="343"/>
        <end position="364"/>
    </location>
</feature>
<feature type="transmembrane region" description="Helical" evidence="1">
    <location>
        <begin position="80"/>
        <end position="100"/>
    </location>
</feature>
<evidence type="ECO:0000313" key="2">
    <source>
        <dbReference type="EMBL" id="MDF2259895.1"/>
    </source>
</evidence>
<feature type="transmembrane region" description="Helical" evidence="1">
    <location>
        <begin position="429"/>
        <end position="452"/>
    </location>
</feature>
<organism evidence="2 3">
    <name type="scientific">Streptantibioticus ferralitis</name>
    <dbReference type="NCBI Taxonomy" id="236510"/>
    <lineage>
        <taxon>Bacteria</taxon>
        <taxon>Bacillati</taxon>
        <taxon>Actinomycetota</taxon>
        <taxon>Actinomycetes</taxon>
        <taxon>Kitasatosporales</taxon>
        <taxon>Streptomycetaceae</taxon>
        <taxon>Streptantibioticus</taxon>
    </lineage>
</organism>
<accession>A0ABT5Z7U3</accession>
<feature type="transmembrane region" description="Helical" evidence="1">
    <location>
        <begin position="190"/>
        <end position="216"/>
    </location>
</feature>
<feature type="transmembrane region" description="Helical" evidence="1">
    <location>
        <begin position="505"/>
        <end position="524"/>
    </location>
</feature>
<name>A0ABT5Z7U3_9ACTN</name>
<keyword evidence="1" id="KW-0812">Transmembrane</keyword>
<protein>
    <submittedName>
        <fullName evidence="2">ABC transporter permease</fullName>
    </submittedName>
</protein>
<feature type="transmembrane region" description="Helical" evidence="1">
    <location>
        <begin position="464"/>
        <end position="485"/>
    </location>
</feature>
<reference evidence="2 3" key="1">
    <citation type="submission" date="2023-03" db="EMBL/GenBank/DDBJ databases">
        <title>Draft genome sequence of type strain Streptomyces ferralitis JCM 14344.</title>
        <authorList>
            <person name="Klaysubun C."/>
            <person name="Duangmal K."/>
        </authorList>
    </citation>
    <scope>NUCLEOTIDE SEQUENCE [LARGE SCALE GENOMIC DNA]</scope>
    <source>
        <strain evidence="2 3">JCM 14344</strain>
    </source>
</reference>
<keyword evidence="3" id="KW-1185">Reference proteome</keyword>
<feature type="transmembrane region" description="Helical" evidence="1">
    <location>
        <begin position="20"/>
        <end position="40"/>
    </location>
</feature>
<gene>
    <name evidence="2" type="ORF">P2L57_30450</name>
</gene>
<dbReference type="EMBL" id="JARHTQ010000027">
    <property type="protein sequence ID" value="MDF2259895.1"/>
    <property type="molecule type" value="Genomic_DNA"/>
</dbReference>
<feature type="transmembrane region" description="Helical" evidence="1">
    <location>
        <begin position="393"/>
        <end position="417"/>
    </location>
</feature>
<feature type="transmembrane region" description="Helical" evidence="1">
    <location>
        <begin position="236"/>
        <end position="257"/>
    </location>
</feature>
<dbReference type="Proteomes" id="UP001220022">
    <property type="component" value="Unassembled WGS sequence"/>
</dbReference>
<proteinExistence type="predicted"/>
<sequence>MNDLTGTGTLLRLALRRDRVMIPAWVLPLGLLVIATRTTISGLYPTGAGRAALAASMATNGSLRALYGPVYDTGIGGLTAWRMGSTGPALAGLMALLLVVRHTREEEEAGRLELVGAGAVGRRAPLAASLITGFGASLVLAVFITLGLLAQGAAGALALGLAFGGAGCVFAAVAAVTAQLTETARAARGIAGALLGVGYLLRATGDAAGPGGPGWVGWLSPLGWAERLRPYADERWWVLALFAGSALILVATAHALVARRDLDAGLLPSRPGPQGAGRRLAGVYGLAWRLQRGALYGWAFGYAAAGLVLGAITKGAADLGNGNRTVADEINNLGGTHNLVDSFLAAMISFLGMLAAVYVVQAVLRLRGEESGGRAEPVLATAVGRIRWAAAHLVVATAGSAALLTVGGIALGIGYGATVGDVSGQLPRMAGAGLVQLPAVLFVAASAVLIFGAAPRMAMASWSVASVTLAIGLYGPLLKLSQWALDLSAFAHLPKVPSAPVTAAPLVWLTALAAVLTAAGLVAFRRRDLG</sequence>
<keyword evidence="1" id="KW-0472">Membrane</keyword>